<proteinExistence type="predicted"/>
<evidence type="ECO:0000313" key="1">
    <source>
        <dbReference type="EMBL" id="MBF9150776.1"/>
    </source>
</evidence>
<comment type="caution">
    <text evidence="1">The sequence shown here is derived from an EMBL/GenBank/DDBJ whole genome shotgun (WGS) entry which is preliminary data.</text>
</comment>
<reference evidence="1 2" key="1">
    <citation type="submission" date="2020-11" db="EMBL/GenBank/DDBJ databases">
        <title>The genome sequence of Novosphingobium sp. 1Y9A.</title>
        <authorList>
            <person name="Liu Y."/>
        </authorList>
    </citation>
    <scope>NUCLEOTIDE SEQUENCE [LARGE SCALE GENOMIC DNA]</scope>
    <source>
        <strain evidence="1 2">1Y9A</strain>
    </source>
</reference>
<protein>
    <submittedName>
        <fullName evidence="1">Uncharacterized protein</fullName>
    </submittedName>
</protein>
<keyword evidence="2" id="KW-1185">Reference proteome</keyword>
<dbReference type="RefSeq" id="WP_196275124.1">
    <property type="nucleotide sequence ID" value="NZ_JADQDC010000004.1"/>
</dbReference>
<organism evidence="1 2">
    <name type="scientific">Novosphingobium jiangmenense</name>
    <dbReference type="NCBI Taxonomy" id="2791981"/>
    <lineage>
        <taxon>Bacteria</taxon>
        <taxon>Pseudomonadati</taxon>
        <taxon>Pseudomonadota</taxon>
        <taxon>Alphaproteobacteria</taxon>
        <taxon>Sphingomonadales</taxon>
        <taxon>Sphingomonadaceae</taxon>
        <taxon>Novosphingobium</taxon>
    </lineage>
</organism>
<dbReference type="Proteomes" id="UP000600799">
    <property type="component" value="Unassembled WGS sequence"/>
</dbReference>
<sequence length="118" mass="12868">MTFDLGKALLRKEEYESARLTEFEFAEMVRALKALAAELAVPVEPMLGVLAERGLGAALGHLRELASRDVEADYLRCRANARAKLIEERGDPSPGKTRLKALLPLNHRATPARCVAGG</sequence>
<accession>A0ABS0HF06</accession>
<evidence type="ECO:0000313" key="2">
    <source>
        <dbReference type="Proteomes" id="UP000600799"/>
    </source>
</evidence>
<dbReference type="EMBL" id="JADQDC010000004">
    <property type="protein sequence ID" value="MBF9150776.1"/>
    <property type="molecule type" value="Genomic_DNA"/>
</dbReference>
<gene>
    <name evidence="1" type="ORF">I2488_07150</name>
</gene>
<name>A0ABS0HF06_9SPHN</name>